<evidence type="ECO:0000313" key="2">
    <source>
        <dbReference type="EMBL" id="GCE00900.1"/>
    </source>
</evidence>
<sequence length="340" mass="36659">MIDEPLSLVHPVGGSRLAAYLRHRLGRRARRVLAVPSSVGPAPTFAEIRRAAEVWWVTIREFAEVRTFEVRVGAAGERSGRVEVQLRWWVHDPRAVARHRAVDARAFVYRDVGNRIRGALAGADGAADVDGADGAADVDEGRLQGALDAALSDTIVLAEYGLGYRPVGAFLRAESISADVRAELDRARAAIPLEKERQRLTLMRMEFHRGLIREGPEALIAYWLTRFPDRIEAVMDHLDDRGMARGVDGAPRAPGACDTSGASDTSGAPAVSAAPGTPAGELLALLGDADDFERNQLRKALVSGLAASGPRGMAVLRELGWWHDLVGDDAWADDEGESPA</sequence>
<evidence type="ECO:0000313" key="3">
    <source>
        <dbReference type="Proteomes" id="UP000286931"/>
    </source>
</evidence>
<dbReference type="EMBL" id="BIFH01000043">
    <property type="protein sequence ID" value="GCE00900.1"/>
    <property type="molecule type" value="Genomic_DNA"/>
</dbReference>
<dbReference type="Proteomes" id="UP000286931">
    <property type="component" value="Unassembled WGS sequence"/>
</dbReference>
<dbReference type="RefSeq" id="WP_126642589.1">
    <property type="nucleotide sequence ID" value="NZ_BIFH01000043.1"/>
</dbReference>
<dbReference type="OrthoDB" id="4350298at2"/>
<organism evidence="2 3">
    <name type="scientific">Embleya hyalina</name>
    <dbReference type="NCBI Taxonomy" id="516124"/>
    <lineage>
        <taxon>Bacteria</taxon>
        <taxon>Bacillati</taxon>
        <taxon>Actinomycetota</taxon>
        <taxon>Actinomycetes</taxon>
        <taxon>Kitasatosporales</taxon>
        <taxon>Streptomycetaceae</taxon>
        <taxon>Embleya</taxon>
    </lineage>
</organism>
<comment type="caution">
    <text evidence="2">The sequence shown here is derived from an EMBL/GenBank/DDBJ whole genome shotgun (WGS) entry which is preliminary data.</text>
</comment>
<dbReference type="AlphaFoldDB" id="A0A401Z204"/>
<reference evidence="2 3" key="1">
    <citation type="submission" date="2018-12" db="EMBL/GenBank/DDBJ databases">
        <title>Draft genome sequence of Embleya hyalina NBRC 13850T.</title>
        <authorList>
            <person name="Komaki H."/>
            <person name="Hosoyama A."/>
            <person name="Kimura A."/>
            <person name="Ichikawa N."/>
            <person name="Tamura T."/>
        </authorList>
    </citation>
    <scope>NUCLEOTIDE SEQUENCE [LARGE SCALE GENOMIC DNA]</scope>
    <source>
        <strain evidence="2 3">NBRC 13850</strain>
    </source>
</reference>
<keyword evidence="3" id="KW-1185">Reference proteome</keyword>
<feature type="region of interest" description="Disordered" evidence="1">
    <location>
        <begin position="250"/>
        <end position="274"/>
    </location>
</feature>
<protein>
    <submittedName>
        <fullName evidence="2">Uncharacterized protein</fullName>
    </submittedName>
</protein>
<evidence type="ECO:0000256" key="1">
    <source>
        <dbReference type="SAM" id="MobiDB-lite"/>
    </source>
</evidence>
<gene>
    <name evidence="2" type="ORF">EHYA_08627</name>
</gene>
<accession>A0A401Z204</accession>
<proteinExistence type="predicted"/>
<name>A0A401Z204_9ACTN</name>